<reference evidence="12 13" key="1">
    <citation type="journal article" date="2015" name="Genome Biol. Evol.">
        <title>Comparative Genomics of Listeria Sensu Lato: Genus-Wide Differences in Evolutionary Dynamics and the Progressive Gain of Complex, Potentially Pathogenicity-Related Traits through Lateral Gene Transfer.</title>
        <authorList>
            <person name="Chiara M."/>
            <person name="Caruso M."/>
            <person name="D'Erchia A.M."/>
            <person name="Manzari C."/>
            <person name="Fraccalvieri R."/>
            <person name="Goffredo E."/>
            <person name="Latorre L."/>
            <person name="Miccolupo A."/>
            <person name="Padalino I."/>
            <person name="Santagada G."/>
            <person name="Chiocco D."/>
            <person name="Pesole G."/>
            <person name="Horner D.S."/>
            <person name="Parisi A."/>
        </authorList>
    </citation>
    <scope>NUCLEOTIDE SEQUENCE [LARGE SCALE GENOMIC DNA]</scope>
    <source>
        <strain evidence="12 13">1991</strain>
    </source>
</reference>
<dbReference type="Pfam" id="PF00697">
    <property type="entry name" value="PRAI"/>
    <property type="match status" value="1"/>
</dbReference>
<evidence type="ECO:0000256" key="6">
    <source>
        <dbReference type="ARBA" id="ARBA00022605"/>
    </source>
</evidence>
<keyword evidence="9 10" id="KW-0413">Isomerase</keyword>
<evidence type="ECO:0000256" key="3">
    <source>
        <dbReference type="ARBA" id="ARBA00007571"/>
    </source>
</evidence>
<dbReference type="EMBL" id="AZHO01000006">
    <property type="protein sequence ID" value="KMT60762.1"/>
    <property type="molecule type" value="Genomic_DNA"/>
</dbReference>
<dbReference type="InterPro" id="IPR013785">
    <property type="entry name" value="Aldolase_TIM"/>
</dbReference>
<evidence type="ECO:0000256" key="7">
    <source>
        <dbReference type="ARBA" id="ARBA00022822"/>
    </source>
</evidence>
<dbReference type="SUPFAM" id="SSF51366">
    <property type="entry name" value="Ribulose-phoshate binding barrel"/>
    <property type="match status" value="1"/>
</dbReference>
<gene>
    <name evidence="10" type="primary">trpF</name>
    <name evidence="12" type="ORF">X560_0453</name>
</gene>
<feature type="domain" description="N-(5'phosphoribosyl) anthranilate isomerase (PRAI)" evidence="11">
    <location>
        <begin position="3"/>
        <end position="196"/>
    </location>
</feature>
<comment type="caution">
    <text evidence="12">The sequence shown here is derived from an EMBL/GenBank/DDBJ whole genome shotgun (WGS) entry which is preliminary data.</text>
</comment>
<comment type="pathway">
    <text evidence="2 10">Amino-acid biosynthesis; L-tryptophan biosynthesis; L-tryptophan from chorismate: step 3/5.</text>
</comment>
<evidence type="ECO:0000256" key="2">
    <source>
        <dbReference type="ARBA" id="ARBA00004664"/>
    </source>
</evidence>
<dbReference type="HAMAP" id="MF_00135">
    <property type="entry name" value="PRAI"/>
    <property type="match status" value="1"/>
</dbReference>
<dbReference type="PANTHER" id="PTHR42894">
    <property type="entry name" value="N-(5'-PHOSPHORIBOSYL)ANTHRANILATE ISOMERASE"/>
    <property type="match status" value="1"/>
</dbReference>
<dbReference type="Gene3D" id="3.20.20.70">
    <property type="entry name" value="Aldolase class I"/>
    <property type="match status" value="1"/>
</dbReference>
<evidence type="ECO:0000256" key="5">
    <source>
        <dbReference type="ARBA" id="ARBA00022272"/>
    </source>
</evidence>
<keyword evidence="13" id="KW-1185">Reference proteome</keyword>
<protein>
    <recommendedName>
        <fullName evidence="5 10">N-(5'-phosphoribosyl)anthranilate isomerase</fullName>
        <shortName evidence="10">PRAI</shortName>
        <ecNumber evidence="4 10">5.3.1.24</ecNumber>
    </recommendedName>
</protein>
<dbReference type="FunFam" id="3.20.20.70:FF:000075">
    <property type="entry name" value="Tryptophan biosynthesis protein TRP1"/>
    <property type="match status" value="1"/>
</dbReference>
<keyword evidence="6 10" id="KW-0028">Amino-acid biosynthesis</keyword>
<dbReference type="InterPro" id="IPR011060">
    <property type="entry name" value="RibuloseP-bd_barrel"/>
</dbReference>
<dbReference type="EC" id="5.3.1.24" evidence="4 10"/>
<evidence type="ECO:0000313" key="13">
    <source>
        <dbReference type="Proteomes" id="UP000052258"/>
    </source>
</evidence>
<evidence type="ECO:0000256" key="4">
    <source>
        <dbReference type="ARBA" id="ARBA00012572"/>
    </source>
</evidence>
<dbReference type="PANTHER" id="PTHR42894:SF1">
    <property type="entry name" value="N-(5'-PHOSPHORIBOSYL)ANTHRANILATE ISOMERASE"/>
    <property type="match status" value="1"/>
</dbReference>
<evidence type="ECO:0000256" key="10">
    <source>
        <dbReference type="HAMAP-Rule" id="MF_00135"/>
    </source>
</evidence>
<name>A0A0J8GDK7_9LIST</name>
<dbReference type="UniPathway" id="UPA00035">
    <property type="reaction ID" value="UER00042"/>
</dbReference>
<dbReference type="InterPro" id="IPR044643">
    <property type="entry name" value="TrpF_fam"/>
</dbReference>
<dbReference type="GO" id="GO:0004640">
    <property type="term" value="F:phosphoribosylanthranilate isomerase activity"/>
    <property type="evidence" value="ECO:0007669"/>
    <property type="project" value="UniProtKB-UniRule"/>
</dbReference>
<keyword evidence="7 10" id="KW-0822">Tryptophan biosynthesis</keyword>
<evidence type="ECO:0000313" key="12">
    <source>
        <dbReference type="EMBL" id="KMT60762.1"/>
    </source>
</evidence>
<keyword evidence="8 10" id="KW-0057">Aromatic amino acid biosynthesis</keyword>
<dbReference type="NCBIfam" id="NF002300">
    <property type="entry name" value="PRK01222.1-7"/>
    <property type="match status" value="1"/>
</dbReference>
<dbReference type="OrthoDB" id="9786954at2"/>
<sequence length="209" mass="22669">MKVKICGLKTVKDAKFAAAAGADMVGFVFAKSKRQVTAEQAHEMAKEIPGDCLKVGVFVNPTLEEVLFYKKTVPLDYIQLHGQESAEFVQQVGPAIKAFKVQDGEINGDISAYKDCLILLDAPPKEFEGGSGESFDWEKLQLSDLPKSRLMIAGGLDPQNVTEAIQIFKPFGVDVSSGVETDGIKDTSKIKTFIKNAKGADKHDLSSTQ</sequence>
<organism evidence="12 13">
    <name type="scientific">Listeria fleischmannii 1991</name>
    <dbReference type="NCBI Taxonomy" id="1430899"/>
    <lineage>
        <taxon>Bacteria</taxon>
        <taxon>Bacillati</taxon>
        <taxon>Bacillota</taxon>
        <taxon>Bacilli</taxon>
        <taxon>Bacillales</taxon>
        <taxon>Listeriaceae</taxon>
        <taxon>Listeria</taxon>
    </lineage>
</organism>
<comment type="similarity">
    <text evidence="3 10">Belongs to the TrpF family.</text>
</comment>
<evidence type="ECO:0000256" key="1">
    <source>
        <dbReference type="ARBA" id="ARBA00001164"/>
    </source>
</evidence>
<dbReference type="CDD" id="cd00405">
    <property type="entry name" value="PRAI"/>
    <property type="match status" value="1"/>
</dbReference>
<dbReference type="AlphaFoldDB" id="A0A0J8GDK7"/>
<dbReference type="InterPro" id="IPR001240">
    <property type="entry name" value="PRAI_dom"/>
</dbReference>
<comment type="catalytic activity">
    <reaction evidence="1 10">
        <text>N-(5-phospho-beta-D-ribosyl)anthranilate = 1-(2-carboxyphenylamino)-1-deoxy-D-ribulose 5-phosphate</text>
        <dbReference type="Rhea" id="RHEA:21540"/>
        <dbReference type="ChEBI" id="CHEBI:18277"/>
        <dbReference type="ChEBI" id="CHEBI:58613"/>
        <dbReference type="EC" id="5.3.1.24"/>
    </reaction>
</comment>
<dbReference type="GO" id="GO:0000162">
    <property type="term" value="P:L-tryptophan biosynthetic process"/>
    <property type="evidence" value="ECO:0007669"/>
    <property type="project" value="UniProtKB-UniRule"/>
</dbReference>
<evidence type="ECO:0000256" key="9">
    <source>
        <dbReference type="ARBA" id="ARBA00023235"/>
    </source>
</evidence>
<evidence type="ECO:0000259" key="11">
    <source>
        <dbReference type="Pfam" id="PF00697"/>
    </source>
</evidence>
<dbReference type="Proteomes" id="UP000052258">
    <property type="component" value="Unassembled WGS sequence"/>
</dbReference>
<accession>A0A0J8GDK7</accession>
<dbReference type="RefSeq" id="WP_007472620.1">
    <property type="nucleotide sequence ID" value="NZ_KQ130610.1"/>
</dbReference>
<proteinExistence type="inferred from homology"/>
<evidence type="ECO:0000256" key="8">
    <source>
        <dbReference type="ARBA" id="ARBA00023141"/>
    </source>
</evidence>
<dbReference type="PATRIC" id="fig|1430899.3.peg.469"/>